<keyword evidence="3" id="KW-1185">Reference proteome</keyword>
<dbReference type="GO" id="GO:0019442">
    <property type="term" value="P:L-tryptophan catabolic process to acetyl-CoA"/>
    <property type="evidence" value="ECO:0007669"/>
    <property type="project" value="TreeGrafter"/>
</dbReference>
<reference evidence="2" key="1">
    <citation type="journal article" date="2023" name="Mol. Biol. Evol.">
        <title>Third-Generation Sequencing Reveals the Adaptive Role of the Epigenome in Three Deep-Sea Polychaetes.</title>
        <authorList>
            <person name="Perez M."/>
            <person name="Aroh O."/>
            <person name="Sun Y."/>
            <person name="Lan Y."/>
            <person name="Juniper S.K."/>
            <person name="Young C.R."/>
            <person name="Angers B."/>
            <person name="Qian P.Y."/>
        </authorList>
    </citation>
    <scope>NUCLEOTIDE SEQUENCE</scope>
    <source>
        <strain evidence="2">P08H-3</strain>
    </source>
</reference>
<sequence>MACPYREGNSDCDGDSNEKGRIGKINLLTYEKYLQNFDESKTLLMTRRLNRIVVIQKDTYDSVSRPDTYNESLTRGEKRLSYKAFQGALMISLYRNEPRFHQPFQVLTLLMDIDSLMTKWRYNHVMLVQRMIGNKLGTGVSSGYQYLRATVSDRYKVFIDLFKLSTYLIPREMLPSLNAEMKRCLSTMEITVEDRSTPERHDGISETLDEEEHEGGY</sequence>
<feature type="compositionally biased region" description="Basic and acidic residues" evidence="1">
    <location>
        <begin position="194"/>
        <end position="204"/>
    </location>
</feature>
<comment type="caution">
    <text evidence="2">The sequence shown here is derived from an EMBL/GenBank/DDBJ whole genome shotgun (WGS) entry which is preliminary data.</text>
</comment>
<dbReference type="InterPro" id="IPR037217">
    <property type="entry name" value="Trp/Indoleamine_2_3_dOase-like"/>
</dbReference>
<dbReference type="SUPFAM" id="SSF140959">
    <property type="entry name" value="Indolic compounds 2,3-dioxygenase-like"/>
    <property type="match status" value="1"/>
</dbReference>
<dbReference type="Proteomes" id="UP001208570">
    <property type="component" value="Unassembled WGS sequence"/>
</dbReference>
<evidence type="ECO:0000313" key="3">
    <source>
        <dbReference type="Proteomes" id="UP001208570"/>
    </source>
</evidence>
<name>A0AAD9ISF6_9ANNE</name>
<dbReference type="GO" id="GO:0019441">
    <property type="term" value="P:L-tryptophan catabolic process to kynurenine"/>
    <property type="evidence" value="ECO:0007669"/>
    <property type="project" value="InterPro"/>
</dbReference>
<dbReference type="Gene3D" id="1.20.58.480">
    <property type="match status" value="1"/>
</dbReference>
<accession>A0AAD9ISF6</accession>
<feature type="compositionally biased region" description="Acidic residues" evidence="1">
    <location>
        <begin position="207"/>
        <end position="217"/>
    </location>
</feature>
<dbReference type="EMBL" id="JAODUP010001635">
    <property type="protein sequence ID" value="KAK2139728.1"/>
    <property type="molecule type" value="Genomic_DNA"/>
</dbReference>
<dbReference type="GO" id="GO:0020037">
    <property type="term" value="F:heme binding"/>
    <property type="evidence" value="ECO:0007669"/>
    <property type="project" value="InterPro"/>
</dbReference>
<dbReference type="PANTHER" id="PTHR10138">
    <property type="entry name" value="TRYPTOPHAN 2,3-DIOXYGENASE"/>
    <property type="match status" value="1"/>
</dbReference>
<evidence type="ECO:0000256" key="1">
    <source>
        <dbReference type="SAM" id="MobiDB-lite"/>
    </source>
</evidence>
<organism evidence="2 3">
    <name type="scientific">Paralvinella palmiformis</name>
    <dbReference type="NCBI Taxonomy" id="53620"/>
    <lineage>
        <taxon>Eukaryota</taxon>
        <taxon>Metazoa</taxon>
        <taxon>Spiralia</taxon>
        <taxon>Lophotrochozoa</taxon>
        <taxon>Annelida</taxon>
        <taxon>Polychaeta</taxon>
        <taxon>Sedentaria</taxon>
        <taxon>Canalipalpata</taxon>
        <taxon>Terebellida</taxon>
        <taxon>Terebelliformia</taxon>
        <taxon>Alvinellidae</taxon>
        <taxon>Paralvinella</taxon>
    </lineage>
</organism>
<dbReference type="GO" id="GO:0046872">
    <property type="term" value="F:metal ion binding"/>
    <property type="evidence" value="ECO:0007669"/>
    <property type="project" value="InterPro"/>
</dbReference>
<protein>
    <recommendedName>
        <fullName evidence="4">Tryptophan 2,3-dioxygenase</fullName>
    </recommendedName>
</protein>
<dbReference type="PANTHER" id="PTHR10138:SF0">
    <property type="entry name" value="TRYPTOPHAN 2,3-DIOXYGENASE"/>
    <property type="match status" value="1"/>
</dbReference>
<evidence type="ECO:0000313" key="2">
    <source>
        <dbReference type="EMBL" id="KAK2139728.1"/>
    </source>
</evidence>
<dbReference type="InterPro" id="IPR004981">
    <property type="entry name" value="Trp_2_3_dOase"/>
</dbReference>
<gene>
    <name evidence="2" type="ORF">LSH36_1625g00000</name>
</gene>
<dbReference type="GO" id="GO:0004833">
    <property type="term" value="F:L-tryptophan 2,3-dioxygenase activity"/>
    <property type="evidence" value="ECO:0007669"/>
    <property type="project" value="InterPro"/>
</dbReference>
<proteinExistence type="predicted"/>
<dbReference type="Pfam" id="PF03301">
    <property type="entry name" value="Trp_dioxygenase"/>
    <property type="match status" value="1"/>
</dbReference>
<feature type="region of interest" description="Disordered" evidence="1">
    <location>
        <begin position="194"/>
        <end position="217"/>
    </location>
</feature>
<evidence type="ECO:0008006" key="4">
    <source>
        <dbReference type="Google" id="ProtNLM"/>
    </source>
</evidence>
<dbReference type="AlphaFoldDB" id="A0AAD9ISF6"/>